<dbReference type="PANTHER" id="PTHR14534">
    <property type="entry name" value="VACUOLAR IMPORT AND DEGRADATION PROTEIN 24"/>
    <property type="match status" value="1"/>
</dbReference>
<dbReference type="GO" id="GO:0045721">
    <property type="term" value="P:negative regulation of gluconeogenesis"/>
    <property type="evidence" value="ECO:0007669"/>
    <property type="project" value="TreeGrafter"/>
</dbReference>
<dbReference type="Pfam" id="PF09783">
    <property type="entry name" value="Vac_ImportDeg"/>
    <property type="match status" value="1"/>
</dbReference>
<feature type="region of interest" description="Disordered" evidence="2">
    <location>
        <begin position="525"/>
        <end position="560"/>
    </location>
</feature>
<sequence length="815" mass="88312">MSGLRSYILDEDPESPATLHSSPPPPSRRHQQQQQQQQQHQASSAPRTTAASSTYPRLRALYLHSDADASSDFSELELHRPVPSSSGGEGGLGDFSDYETPLPGRWDLAAHWHMGEYYSEGVEGDADDDDDEDRDLDTDLSEGPTPGPGLRAGRWTGGSDRGMQLDMGRVRDILSSPISTPVAFNNMELSSRTTTSDSVTTAGPSANTGIGAGGGRGGGSMFSSNVIDSMADIDSSTSEDILSNHHRHPHRAYQPHINASERSVRFSRDAAPPPTRAIQTPQITADINTSTPTLEPMTPEISTPASDSNIGTNSHDVDDIMQSTRSLTEIVGGTLGSLNQYRSSTRPQAQPSSGTGQDSSLGGSFDHSGHSRVYSPSRLTDFTGQGSSRSHFVRYPLPPGSGNGQSRLAGGSGGGGNGSLQQPQHHHLFALAASNRHGLGSSPRGHLSPYWGALERSRRHGSQSPRYSSTSSPNSSTSSSRIGSPVLGPQSAMLKSQETEDGESGLMMTEQQVEGHRLNQLATCNTPLTSAGEGGASQQAGGMSRGIGTSRQQQGASRQRCSILATDNEQKITSLPSFASSVFMPVIQGTTLIPCETYGPSGMYRRSRTNHPRRPCCFLQAGQKFNGTQSLKTMTSTLSGMRARQVEEWNVKVSISAVDYYAGTVCGHMEAMDVPMSVSNVVTFWEGEIVDFDNHTLWTRKWAAKEKTDLDHWRRLEAFRGMDEKHIIKGAESGRFKGQVTQKYIFMRWKERHFVNVSEQTSGLTIAGFYYVSMRRSDGFVEGFYHDQASTPFQHISLNPTFETAGFSSPIFEFA</sequence>
<feature type="region of interest" description="Disordered" evidence="2">
    <location>
        <begin position="455"/>
        <end position="505"/>
    </location>
</feature>
<proteinExistence type="inferred from homology"/>
<feature type="region of interest" description="Disordered" evidence="2">
    <location>
        <begin position="1"/>
        <end position="56"/>
    </location>
</feature>
<feature type="region of interest" description="Disordered" evidence="2">
    <location>
        <begin position="338"/>
        <end position="422"/>
    </location>
</feature>
<evidence type="ECO:0008006" key="5">
    <source>
        <dbReference type="Google" id="ProtNLM"/>
    </source>
</evidence>
<feature type="compositionally biased region" description="Polar residues" evidence="2">
    <location>
        <begin position="277"/>
        <end position="293"/>
    </location>
</feature>
<dbReference type="Proteomes" id="UP000723463">
    <property type="component" value="Unassembled WGS sequence"/>
</dbReference>
<feature type="region of interest" description="Disordered" evidence="2">
    <location>
        <begin position="190"/>
        <end position="223"/>
    </location>
</feature>
<feature type="compositionally biased region" description="Polar residues" evidence="2">
    <location>
        <begin position="338"/>
        <end position="362"/>
    </location>
</feature>
<dbReference type="AlphaFoldDB" id="A0A9P6F0U2"/>
<keyword evidence="4" id="KW-1185">Reference proteome</keyword>
<dbReference type="InterPro" id="IPR018618">
    <property type="entry name" value="GID4/10-like"/>
</dbReference>
<dbReference type="GO" id="GO:0043161">
    <property type="term" value="P:proteasome-mediated ubiquitin-dependent protein catabolic process"/>
    <property type="evidence" value="ECO:0007669"/>
    <property type="project" value="TreeGrafter"/>
</dbReference>
<gene>
    <name evidence="3" type="ORF">EC957_004395</name>
</gene>
<feature type="compositionally biased region" description="Acidic residues" evidence="2">
    <location>
        <begin position="122"/>
        <end position="140"/>
    </location>
</feature>
<reference evidence="3" key="1">
    <citation type="journal article" date="2020" name="Fungal Divers.">
        <title>Resolving the Mortierellaceae phylogeny through synthesis of multi-gene phylogenetics and phylogenomics.</title>
        <authorList>
            <person name="Vandepol N."/>
            <person name="Liber J."/>
            <person name="Desiro A."/>
            <person name="Na H."/>
            <person name="Kennedy M."/>
            <person name="Barry K."/>
            <person name="Grigoriev I.V."/>
            <person name="Miller A.N."/>
            <person name="O'Donnell K."/>
            <person name="Stajich J.E."/>
            <person name="Bonito G."/>
        </authorList>
    </citation>
    <scope>NUCLEOTIDE SEQUENCE</scope>
    <source>
        <strain evidence="3">NRRL 2591</strain>
    </source>
</reference>
<accession>A0A9P6F0U2</accession>
<dbReference type="GO" id="GO:0005773">
    <property type="term" value="C:vacuole"/>
    <property type="evidence" value="ECO:0007669"/>
    <property type="project" value="GOC"/>
</dbReference>
<feature type="compositionally biased region" description="Polar residues" evidence="2">
    <location>
        <begin position="547"/>
        <end position="560"/>
    </location>
</feature>
<dbReference type="EMBL" id="JAAAXW010000205">
    <property type="protein sequence ID" value="KAF9540317.1"/>
    <property type="molecule type" value="Genomic_DNA"/>
</dbReference>
<comment type="caution">
    <text evidence="3">The sequence shown here is derived from an EMBL/GenBank/DDBJ whole genome shotgun (WGS) entry which is preliminary data.</text>
</comment>
<dbReference type="GO" id="GO:0007039">
    <property type="term" value="P:protein catabolic process in the vacuole"/>
    <property type="evidence" value="ECO:0007669"/>
    <property type="project" value="TreeGrafter"/>
</dbReference>
<feature type="compositionally biased region" description="Low complexity" evidence="2">
    <location>
        <begin position="32"/>
        <end position="54"/>
    </location>
</feature>
<protein>
    <recommendedName>
        <fullName evidence="5">Vacuolar import and degradation protein-domain-containing protein</fullName>
    </recommendedName>
</protein>
<feature type="region of interest" description="Disordered" evidence="2">
    <location>
        <begin position="70"/>
        <end position="98"/>
    </location>
</feature>
<feature type="compositionally biased region" description="Low complexity" evidence="2">
    <location>
        <begin position="190"/>
        <end position="201"/>
    </location>
</feature>
<evidence type="ECO:0000313" key="3">
    <source>
        <dbReference type="EMBL" id="KAF9540317.1"/>
    </source>
</evidence>
<feature type="compositionally biased region" description="Basic residues" evidence="2">
    <location>
        <begin position="244"/>
        <end position="253"/>
    </location>
</feature>
<dbReference type="GO" id="GO:0006623">
    <property type="term" value="P:protein targeting to vacuole"/>
    <property type="evidence" value="ECO:0007669"/>
    <property type="project" value="TreeGrafter"/>
</dbReference>
<feature type="region of interest" description="Disordered" evidence="2">
    <location>
        <begin position="240"/>
        <end position="317"/>
    </location>
</feature>
<name>A0A9P6F0U2_9FUNG</name>
<dbReference type="GO" id="GO:0034657">
    <property type="term" value="C:GID complex"/>
    <property type="evidence" value="ECO:0007669"/>
    <property type="project" value="TreeGrafter"/>
</dbReference>
<feature type="compositionally biased region" description="Low complexity" evidence="2">
    <location>
        <begin position="462"/>
        <end position="484"/>
    </location>
</feature>
<organism evidence="3 4">
    <name type="scientific">Mortierella hygrophila</name>
    <dbReference type="NCBI Taxonomy" id="979708"/>
    <lineage>
        <taxon>Eukaryota</taxon>
        <taxon>Fungi</taxon>
        <taxon>Fungi incertae sedis</taxon>
        <taxon>Mucoromycota</taxon>
        <taxon>Mortierellomycotina</taxon>
        <taxon>Mortierellomycetes</taxon>
        <taxon>Mortierellales</taxon>
        <taxon>Mortierellaceae</taxon>
        <taxon>Mortierella</taxon>
    </lineage>
</organism>
<feature type="region of interest" description="Disordered" evidence="2">
    <location>
        <begin position="120"/>
        <end position="162"/>
    </location>
</feature>
<feature type="compositionally biased region" description="Gly residues" evidence="2">
    <location>
        <begin position="210"/>
        <end position="220"/>
    </location>
</feature>
<feature type="compositionally biased region" description="Polar residues" evidence="2">
    <location>
        <begin position="377"/>
        <end position="390"/>
    </location>
</feature>
<evidence type="ECO:0000313" key="4">
    <source>
        <dbReference type="Proteomes" id="UP000723463"/>
    </source>
</evidence>
<evidence type="ECO:0000256" key="2">
    <source>
        <dbReference type="SAM" id="MobiDB-lite"/>
    </source>
</evidence>
<comment type="similarity">
    <text evidence="1">Belongs to the GID4/VID24 family.</text>
</comment>
<dbReference type="PANTHER" id="PTHR14534:SF3">
    <property type="entry name" value="GID COMPLEX SUBUNIT 4 HOMOLOG"/>
    <property type="match status" value="1"/>
</dbReference>
<evidence type="ECO:0000256" key="1">
    <source>
        <dbReference type="ARBA" id="ARBA00061469"/>
    </source>
</evidence>
<feature type="compositionally biased region" description="Polar residues" evidence="2">
    <location>
        <begin position="300"/>
        <end position="314"/>
    </location>
</feature>